<keyword evidence="9" id="KW-0812">Transmembrane</keyword>
<dbReference type="InterPro" id="IPR036890">
    <property type="entry name" value="HATPase_C_sf"/>
</dbReference>
<dbReference type="PANTHER" id="PTHR43065:SF10">
    <property type="entry name" value="PEROXIDE STRESS-ACTIVATED HISTIDINE KINASE MAK3"/>
    <property type="match status" value="1"/>
</dbReference>
<proteinExistence type="predicted"/>
<keyword evidence="7" id="KW-0067">ATP-binding</keyword>
<evidence type="ECO:0000256" key="9">
    <source>
        <dbReference type="SAM" id="Phobius"/>
    </source>
</evidence>
<dbReference type="PRINTS" id="PR00344">
    <property type="entry name" value="BCTRLSENSOR"/>
</dbReference>
<dbReference type="InterPro" id="IPR004358">
    <property type="entry name" value="Sig_transdc_His_kin-like_C"/>
</dbReference>
<feature type="transmembrane region" description="Helical" evidence="9">
    <location>
        <begin position="46"/>
        <end position="67"/>
    </location>
</feature>
<dbReference type="Proteomes" id="UP001500968">
    <property type="component" value="Unassembled WGS sequence"/>
</dbReference>
<evidence type="ECO:0000256" key="6">
    <source>
        <dbReference type="ARBA" id="ARBA00022777"/>
    </source>
</evidence>
<evidence type="ECO:0000313" key="12">
    <source>
        <dbReference type="Proteomes" id="UP001500968"/>
    </source>
</evidence>
<dbReference type="PROSITE" id="PS50109">
    <property type="entry name" value="HIS_KIN"/>
    <property type="match status" value="1"/>
</dbReference>
<gene>
    <name evidence="11" type="ORF">GCM10022386_20850</name>
</gene>
<dbReference type="SUPFAM" id="SSF55874">
    <property type="entry name" value="ATPase domain of HSP90 chaperone/DNA topoisomerase II/histidine kinase"/>
    <property type="match status" value="1"/>
</dbReference>
<dbReference type="GO" id="GO:0016301">
    <property type="term" value="F:kinase activity"/>
    <property type="evidence" value="ECO:0007669"/>
    <property type="project" value="UniProtKB-KW"/>
</dbReference>
<feature type="transmembrane region" description="Helical" evidence="9">
    <location>
        <begin position="180"/>
        <end position="200"/>
    </location>
</feature>
<keyword evidence="9" id="KW-0472">Membrane</keyword>
<comment type="catalytic activity">
    <reaction evidence="1">
        <text>ATP + protein L-histidine = ADP + protein N-phospho-L-histidine.</text>
        <dbReference type="EC" id="2.7.13.3"/>
    </reaction>
</comment>
<evidence type="ECO:0000256" key="1">
    <source>
        <dbReference type="ARBA" id="ARBA00000085"/>
    </source>
</evidence>
<feature type="domain" description="Histidine kinase" evidence="10">
    <location>
        <begin position="218"/>
        <end position="420"/>
    </location>
</feature>
<dbReference type="CDD" id="cd00082">
    <property type="entry name" value="HisKA"/>
    <property type="match status" value="1"/>
</dbReference>
<keyword evidence="4" id="KW-0808">Transferase</keyword>
<dbReference type="SMART" id="SM00387">
    <property type="entry name" value="HATPase_c"/>
    <property type="match status" value="1"/>
</dbReference>
<evidence type="ECO:0000256" key="8">
    <source>
        <dbReference type="ARBA" id="ARBA00023012"/>
    </source>
</evidence>
<dbReference type="EC" id="2.7.13.3" evidence="2"/>
<evidence type="ECO:0000259" key="10">
    <source>
        <dbReference type="PROSITE" id="PS50109"/>
    </source>
</evidence>
<protein>
    <recommendedName>
        <fullName evidence="2">histidine kinase</fullName>
        <ecNumber evidence="2">2.7.13.3</ecNumber>
    </recommendedName>
</protein>
<evidence type="ECO:0000256" key="2">
    <source>
        <dbReference type="ARBA" id="ARBA00012438"/>
    </source>
</evidence>
<keyword evidence="12" id="KW-1185">Reference proteome</keyword>
<dbReference type="EMBL" id="BAABCR010000015">
    <property type="protein sequence ID" value="GAA4035386.1"/>
    <property type="molecule type" value="Genomic_DNA"/>
</dbReference>
<keyword evidence="8" id="KW-0902">Two-component regulatory system</keyword>
<keyword evidence="3" id="KW-0597">Phosphoprotein</keyword>
<keyword evidence="9" id="KW-1133">Transmembrane helix</keyword>
<sequence>MQSNNPNKKQKDAAAIRAKPKSSCTFDAFVYIYKKFSMQFSERRNITRWIIIVTSFVIVTLILWNTYTFFQIFKNEERIKMELWAQSLKAFNNADPETGDIELPSLIMSNNKTIPLILTEENKIINHVNIEDDIASDKVKLKDYLEKLKKENNPIVIEYNPGKFWKLYYGNSSLLNKLKYYPIALLLIIFLFAAVVYNFYRSTKMATQNKLWAGMAKETAHQIGTPLSSLIGWLEIMKANNVDPVMVTEIEKDITRLQTITDRFSKIGSEPILEERNIIAETEQSFDYLRSRFSSQVEFSFKAPQKPIIVSLNPALHSWTIENLVKNAIDAMKGRGQLSVVIENDDQWVKILVTDTGKGIPKKQFTSVFEPGFTTKKRGWGLGLSLTKRIVEEYHKGKIKVLHSEIGKGTTMQIMFKKTG</sequence>
<dbReference type="PANTHER" id="PTHR43065">
    <property type="entry name" value="SENSOR HISTIDINE KINASE"/>
    <property type="match status" value="1"/>
</dbReference>
<evidence type="ECO:0000256" key="3">
    <source>
        <dbReference type="ARBA" id="ARBA00022553"/>
    </source>
</evidence>
<accession>A0ABP7U3I2</accession>
<evidence type="ECO:0000256" key="4">
    <source>
        <dbReference type="ARBA" id="ARBA00022679"/>
    </source>
</evidence>
<name>A0ABP7U3I2_9FLAO</name>
<evidence type="ECO:0000256" key="5">
    <source>
        <dbReference type="ARBA" id="ARBA00022741"/>
    </source>
</evidence>
<dbReference type="Gene3D" id="3.30.565.10">
    <property type="entry name" value="Histidine kinase-like ATPase, C-terminal domain"/>
    <property type="match status" value="1"/>
</dbReference>
<dbReference type="Pfam" id="PF02518">
    <property type="entry name" value="HATPase_c"/>
    <property type="match status" value="1"/>
</dbReference>
<reference evidence="12" key="1">
    <citation type="journal article" date="2019" name="Int. J. Syst. Evol. Microbiol.">
        <title>The Global Catalogue of Microorganisms (GCM) 10K type strain sequencing project: providing services to taxonomists for standard genome sequencing and annotation.</title>
        <authorList>
            <consortium name="The Broad Institute Genomics Platform"/>
            <consortium name="The Broad Institute Genome Sequencing Center for Infectious Disease"/>
            <person name="Wu L."/>
            <person name="Ma J."/>
        </authorList>
    </citation>
    <scope>NUCLEOTIDE SEQUENCE [LARGE SCALE GENOMIC DNA]</scope>
    <source>
        <strain evidence="12">JCM 17064</strain>
    </source>
</reference>
<organism evidence="11 12">
    <name type="scientific">Flavobacterium cheonhonense</name>
    <dbReference type="NCBI Taxonomy" id="706185"/>
    <lineage>
        <taxon>Bacteria</taxon>
        <taxon>Pseudomonadati</taxon>
        <taxon>Bacteroidota</taxon>
        <taxon>Flavobacteriia</taxon>
        <taxon>Flavobacteriales</taxon>
        <taxon>Flavobacteriaceae</taxon>
        <taxon>Flavobacterium</taxon>
    </lineage>
</organism>
<dbReference type="InterPro" id="IPR003661">
    <property type="entry name" value="HisK_dim/P_dom"/>
</dbReference>
<dbReference type="InterPro" id="IPR003594">
    <property type="entry name" value="HATPase_dom"/>
</dbReference>
<comment type="caution">
    <text evidence="11">The sequence shown here is derived from an EMBL/GenBank/DDBJ whole genome shotgun (WGS) entry which is preliminary data.</text>
</comment>
<keyword evidence="5" id="KW-0547">Nucleotide-binding</keyword>
<evidence type="ECO:0000313" key="11">
    <source>
        <dbReference type="EMBL" id="GAA4035386.1"/>
    </source>
</evidence>
<evidence type="ECO:0000256" key="7">
    <source>
        <dbReference type="ARBA" id="ARBA00022840"/>
    </source>
</evidence>
<dbReference type="InterPro" id="IPR005467">
    <property type="entry name" value="His_kinase_dom"/>
</dbReference>
<keyword evidence="6 11" id="KW-0418">Kinase</keyword>